<reference evidence="2 3" key="1">
    <citation type="submission" date="2017-11" db="EMBL/GenBank/DDBJ databases">
        <title>Genome sequence of Pantoea cypripedii NE1.</title>
        <authorList>
            <person name="Nascimento F.X."/>
        </authorList>
    </citation>
    <scope>NUCLEOTIDE SEQUENCE [LARGE SCALE GENOMIC DNA]</scope>
    <source>
        <strain evidence="2 3">NE1</strain>
        <plasmid evidence="3">pne1b</plasmid>
    </source>
</reference>
<evidence type="ECO:0000313" key="2">
    <source>
        <dbReference type="EMBL" id="QGY32236.1"/>
    </source>
</evidence>
<evidence type="ECO:0008006" key="4">
    <source>
        <dbReference type="Google" id="ProtNLM"/>
    </source>
</evidence>
<feature type="chain" id="PRO_5025658525" description="Glycosyl hydrolase" evidence="1">
    <location>
        <begin position="24"/>
        <end position="732"/>
    </location>
</feature>
<feature type="signal peptide" evidence="1">
    <location>
        <begin position="1"/>
        <end position="23"/>
    </location>
</feature>
<organism evidence="2 3">
    <name type="scientific">Pantoea cypripedii</name>
    <name type="common">Pectobacterium cypripedii</name>
    <name type="synonym">Erwinia cypripedii</name>
    <dbReference type="NCBI Taxonomy" id="55209"/>
    <lineage>
        <taxon>Bacteria</taxon>
        <taxon>Pseudomonadati</taxon>
        <taxon>Pseudomonadota</taxon>
        <taxon>Gammaproteobacteria</taxon>
        <taxon>Enterobacterales</taxon>
        <taxon>Erwiniaceae</taxon>
        <taxon>Pantoea</taxon>
    </lineage>
</organism>
<keyword evidence="1" id="KW-0732">Signal</keyword>
<gene>
    <name evidence="2" type="ORF">CUN67_24920</name>
</gene>
<sequence>MKNWFCITSLTCIVLFFTQPVSALRLQQGGEVFDIDPVTLQIEVGNTVVNAPQSKQKVSELQTSASEASWYWPLRGIRIIAQARNDELRLVFRSTQLQQLNWFGLPPAASELLLPIGEGSRIPLDNPEWQRYLLREQAEIDTNFDMKLPLWSQQQQGKTYSWLLLTPFNNKVSFSLADGQLKMHSLHEFNRFNQQQIFEVLLYVGKSPLSGALRYRDYLQESGRFSTLREKIAIAPEGHKLIGATHIYLWGSQLLAPQDVNDWRGLVRYLHTPRAAALRQGIGADAESVMQQLKGQEPGGWQQALLMAGINRALTSQVPLNATPDEGNYLQVQAQQACLVRELAQRQLGSYLVTSDRWGQGLSEPVIDKLQQAGLSRIWLGVDNWTAAFLHPEAVARAKSLGYLIASYDSYDTAIPRGLNDNWLTAQLPTVIRNTCAIVRADGSKKPGFSGAGYYLNPACVMAYSLQRMRTLTQLAGLNSLFLDVDGTAMAADDYQPSHPTGAADMVAARNSRMARFSHQLRLPLGSEDGNALANRYILFAHGMETWGFGWQDGDMRHNRSSPYYLGAWWPDTQPAVFFHPAQLKPLYLTVIFDPRYRLPLYQAVFHDAVITTHHWTLDNLKFPEVKTTRDLLSLLYNTPALFNLSRDTLTARLPDIIKADARFRPLHQVLWDKALTDFKWLDSDGWVQQTTFSDGSVLIANFSEQAFGEIPAKNLEARLSDGQLLRFSVTQ</sequence>
<evidence type="ECO:0000256" key="1">
    <source>
        <dbReference type="SAM" id="SignalP"/>
    </source>
</evidence>
<dbReference type="RefSeq" id="WP_208718132.1">
    <property type="nucleotide sequence ID" value="NZ_CP024770.1"/>
</dbReference>
<dbReference type="AlphaFoldDB" id="A0A6B9GG86"/>
<dbReference type="InterPro" id="IPR021459">
    <property type="entry name" value="GH101-related"/>
</dbReference>
<proteinExistence type="predicted"/>
<evidence type="ECO:0000313" key="3">
    <source>
        <dbReference type="Proteomes" id="UP000502005"/>
    </source>
</evidence>
<keyword evidence="2" id="KW-0614">Plasmid</keyword>
<dbReference type="Pfam" id="PF11308">
    <property type="entry name" value="Glyco_hydro_129"/>
    <property type="match status" value="1"/>
</dbReference>
<dbReference type="Proteomes" id="UP000502005">
    <property type="component" value="Plasmid pNE1B"/>
</dbReference>
<name>A0A6B9GG86_PANCY</name>
<protein>
    <recommendedName>
        <fullName evidence="4">Glycosyl hydrolase</fullName>
    </recommendedName>
</protein>
<dbReference type="EMBL" id="CP024770">
    <property type="protein sequence ID" value="QGY32236.1"/>
    <property type="molecule type" value="Genomic_DNA"/>
</dbReference>
<accession>A0A6B9GG86</accession>
<geneLocation type="plasmid" evidence="3">
    <name>pne1b</name>
</geneLocation>